<evidence type="ECO:0000256" key="1">
    <source>
        <dbReference type="SAM" id="MobiDB-lite"/>
    </source>
</evidence>
<name>A0AAW1Y3P7_RUBAR</name>
<feature type="compositionally biased region" description="Low complexity" evidence="1">
    <location>
        <begin position="111"/>
        <end position="122"/>
    </location>
</feature>
<proteinExistence type="predicted"/>
<sequence length="212" mass="23271">MESSSATPSRNTVFPAMKLHPSSSSRQQRCTAPFSFSSSFVSSCNVPDRDDSPATTPFRFSGVPFSWEHSPGIPKKQSSNCKKKENCGSSSLTVLPLPPTTTHQTPKKKSSSNSKQTNTSPKDPFVAALVECSKELDGEEDQCSKNNDEADLFQWSAKVSRRVSERFGFVNLYASSCTRSCAVSRSIIHVPRPISRPSSSNYDIISHRSRSP</sequence>
<comment type="caution">
    <text evidence="2">The sequence shown here is derived from an EMBL/GenBank/DDBJ whole genome shotgun (WGS) entry which is preliminary data.</text>
</comment>
<feature type="compositionally biased region" description="Low complexity" evidence="1">
    <location>
        <begin position="34"/>
        <end position="43"/>
    </location>
</feature>
<feature type="compositionally biased region" description="Low complexity" evidence="1">
    <location>
        <begin position="89"/>
        <end position="104"/>
    </location>
</feature>
<evidence type="ECO:0000313" key="2">
    <source>
        <dbReference type="EMBL" id="KAK9943076.1"/>
    </source>
</evidence>
<feature type="compositionally biased region" description="Polar residues" evidence="1">
    <location>
        <begin position="1"/>
        <end position="12"/>
    </location>
</feature>
<feature type="region of interest" description="Disordered" evidence="1">
    <location>
        <begin position="1"/>
        <end position="122"/>
    </location>
</feature>
<dbReference type="Proteomes" id="UP001457282">
    <property type="component" value="Unassembled WGS sequence"/>
</dbReference>
<reference evidence="2 3" key="1">
    <citation type="journal article" date="2023" name="G3 (Bethesda)">
        <title>A chromosome-length genome assembly and annotation of blackberry (Rubus argutus, cv. 'Hillquist').</title>
        <authorList>
            <person name="Bruna T."/>
            <person name="Aryal R."/>
            <person name="Dudchenko O."/>
            <person name="Sargent D.J."/>
            <person name="Mead D."/>
            <person name="Buti M."/>
            <person name="Cavallini A."/>
            <person name="Hytonen T."/>
            <person name="Andres J."/>
            <person name="Pham M."/>
            <person name="Weisz D."/>
            <person name="Mascagni F."/>
            <person name="Usai G."/>
            <person name="Natali L."/>
            <person name="Bassil N."/>
            <person name="Fernandez G.E."/>
            <person name="Lomsadze A."/>
            <person name="Armour M."/>
            <person name="Olukolu B."/>
            <person name="Poorten T."/>
            <person name="Britton C."/>
            <person name="Davik J."/>
            <person name="Ashrafi H."/>
            <person name="Aiden E.L."/>
            <person name="Borodovsky M."/>
            <person name="Worthington M."/>
        </authorList>
    </citation>
    <scope>NUCLEOTIDE SEQUENCE [LARGE SCALE GENOMIC DNA]</scope>
    <source>
        <strain evidence="2">PI 553951</strain>
    </source>
</reference>
<dbReference type="EMBL" id="JBEDUW010000002">
    <property type="protein sequence ID" value="KAK9943076.1"/>
    <property type="molecule type" value="Genomic_DNA"/>
</dbReference>
<dbReference type="PANTHER" id="PTHR33696:SF1">
    <property type="entry name" value="T22J18.15"/>
    <property type="match status" value="1"/>
</dbReference>
<dbReference type="PANTHER" id="PTHR33696">
    <property type="entry name" value="T22J18.15-RELATED"/>
    <property type="match status" value="1"/>
</dbReference>
<evidence type="ECO:0000313" key="3">
    <source>
        <dbReference type="Proteomes" id="UP001457282"/>
    </source>
</evidence>
<gene>
    <name evidence="2" type="ORF">M0R45_008697</name>
</gene>
<protein>
    <submittedName>
        <fullName evidence="2">Uncharacterized protein</fullName>
    </submittedName>
</protein>
<feature type="compositionally biased region" description="Polar residues" evidence="1">
    <location>
        <begin position="21"/>
        <end position="30"/>
    </location>
</feature>
<dbReference type="AlphaFoldDB" id="A0AAW1Y3P7"/>
<accession>A0AAW1Y3P7</accession>
<organism evidence="2 3">
    <name type="scientific">Rubus argutus</name>
    <name type="common">Southern blackberry</name>
    <dbReference type="NCBI Taxonomy" id="59490"/>
    <lineage>
        <taxon>Eukaryota</taxon>
        <taxon>Viridiplantae</taxon>
        <taxon>Streptophyta</taxon>
        <taxon>Embryophyta</taxon>
        <taxon>Tracheophyta</taxon>
        <taxon>Spermatophyta</taxon>
        <taxon>Magnoliopsida</taxon>
        <taxon>eudicotyledons</taxon>
        <taxon>Gunneridae</taxon>
        <taxon>Pentapetalae</taxon>
        <taxon>rosids</taxon>
        <taxon>fabids</taxon>
        <taxon>Rosales</taxon>
        <taxon>Rosaceae</taxon>
        <taxon>Rosoideae</taxon>
        <taxon>Rosoideae incertae sedis</taxon>
        <taxon>Rubus</taxon>
    </lineage>
</organism>
<keyword evidence="3" id="KW-1185">Reference proteome</keyword>